<sequence length="755" mass="80729">MKTHLISLKPAHAAGAILLAAAMLFAAGTAGAASAFVSLKKDSNGLFTLTINDGDGIKSFSLVPSGKGPYGGEIAKCPRVFQNTNVLFADPADFTPVMAASITDCSGNTDELEIPPPEDGATRSKRLKPPAPPPAPEEKASESEAAAETPTSRPAKSEAEAEAVKAELKYPIAELGNCGSEVSCRAYCEELANIKTCIAYAESHRLITAEEAAEGRRFAEAGGRGPGGCTSRESCAAYCEDITRIDECLEFAEKNGFLSGKELEEAQAVAKVRREGVQFPGGCTTKAQCETYCQQSGNMEECLAFAERSGLIPPEELAQAKKMLPLIKEGKTPGGCTRKESCEAYCQQPGNMRECLAFAESNGLIPPEELEQAKKFLPLMERGETPGGCRSKEQCEAYCGGEGHLEECLDFGERSGFISKEDAELARKTGGAGPGGCRSKEQCEAYCGDPEHVEDCVSFAERTGLISSEDAEMARQAGGSGPGGCRSRDECEEFCKDPANSEECVQFSVKSGQINPEEAGFAKTLNCRSREECMALCQQPENAEKCAALAGPPGGPDHGGPPPGFDGEGKPGSIREEIQRQFEEEALRRRQLPEGKEGQIPEEFRRQFEGQVPFPGGGATEGQFPGGGATDSQFPGGADADRIRQEFQQQNRQQIDAEIQKQIEAETQRRMQEETERLRNLTPEGSYPLPPETAYPSAIPPSADEEIKRCTESGGSWNGTACILPSAPTSSRPGGIQENAANALQSFTRFLKGRR</sequence>
<feature type="region of interest" description="Disordered" evidence="1">
    <location>
        <begin position="106"/>
        <end position="160"/>
    </location>
</feature>
<organism evidence="3 4">
    <name type="scientific">Candidatus Sungiibacteriota bacterium</name>
    <dbReference type="NCBI Taxonomy" id="2750080"/>
    <lineage>
        <taxon>Bacteria</taxon>
        <taxon>Candidatus Sungiibacteriota</taxon>
    </lineage>
</organism>
<protein>
    <submittedName>
        <fullName evidence="3">Uncharacterized protein</fullName>
    </submittedName>
</protein>
<dbReference type="EMBL" id="JACQMJ010000007">
    <property type="protein sequence ID" value="MBI4132307.1"/>
    <property type="molecule type" value="Genomic_DNA"/>
</dbReference>
<feature type="compositionally biased region" description="Basic and acidic residues" evidence="1">
    <location>
        <begin position="584"/>
        <end position="608"/>
    </location>
</feature>
<evidence type="ECO:0000256" key="2">
    <source>
        <dbReference type="SAM" id="SignalP"/>
    </source>
</evidence>
<dbReference type="Proteomes" id="UP000704960">
    <property type="component" value="Unassembled WGS sequence"/>
</dbReference>
<evidence type="ECO:0000313" key="4">
    <source>
        <dbReference type="Proteomes" id="UP000704960"/>
    </source>
</evidence>
<name>A0A932YVP3_9BACT</name>
<evidence type="ECO:0000313" key="3">
    <source>
        <dbReference type="EMBL" id="MBI4132307.1"/>
    </source>
</evidence>
<comment type="caution">
    <text evidence="3">The sequence shown here is derived from an EMBL/GenBank/DDBJ whole genome shotgun (WGS) entry which is preliminary data.</text>
</comment>
<feature type="compositionally biased region" description="Basic and acidic residues" evidence="1">
    <location>
        <begin position="658"/>
        <end position="679"/>
    </location>
</feature>
<keyword evidence="2" id="KW-0732">Signal</keyword>
<evidence type="ECO:0000256" key="1">
    <source>
        <dbReference type="SAM" id="MobiDB-lite"/>
    </source>
</evidence>
<feature type="compositionally biased region" description="Pro residues" evidence="1">
    <location>
        <begin position="553"/>
        <end position="564"/>
    </location>
</feature>
<proteinExistence type="predicted"/>
<feature type="region of interest" description="Disordered" evidence="1">
    <location>
        <begin position="551"/>
        <end position="572"/>
    </location>
</feature>
<gene>
    <name evidence="3" type="ORF">HY474_01610</name>
</gene>
<feature type="compositionally biased region" description="Gly residues" evidence="1">
    <location>
        <begin position="615"/>
        <end position="629"/>
    </location>
</feature>
<dbReference type="AlphaFoldDB" id="A0A932YVP3"/>
<feature type="region of interest" description="Disordered" evidence="1">
    <location>
        <begin position="584"/>
        <end position="736"/>
    </location>
</feature>
<feature type="signal peptide" evidence="2">
    <location>
        <begin position="1"/>
        <end position="32"/>
    </location>
</feature>
<feature type="chain" id="PRO_5037575172" evidence="2">
    <location>
        <begin position="33"/>
        <end position="755"/>
    </location>
</feature>
<accession>A0A932YVP3</accession>
<reference evidence="3" key="1">
    <citation type="submission" date="2020-07" db="EMBL/GenBank/DDBJ databases">
        <title>Huge and variable diversity of episymbiotic CPR bacteria and DPANN archaea in groundwater ecosystems.</title>
        <authorList>
            <person name="He C.Y."/>
            <person name="Keren R."/>
            <person name="Whittaker M."/>
            <person name="Farag I.F."/>
            <person name="Doudna J."/>
            <person name="Cate J.H.D."/>
            <person name="Banfield J.F."/>
        </authorList>
    </citation>
    <scope>NUCLEOTIDE SEQUENCE</scope>
    <source>
        <strain evidence="3">NC_groundwater_1226_Ag_S-0.1um_59_124</strain>
    </source>
</reference>